<evidence type="ECO:0000313" key="2">
    <source>
        <dbReference type="Proteomes" id="UP000805193"/>
    </source>
</evidence>
<evidence type="ECO:0000313" key="1">
    <source>
        <dbReference type="EMBL" id="KAG0412654.1"/>
    </source>
</evidence>
<dbReference type="EMBL" id="JABSTQ010011332">
    <property type="protein sequence ID" value="KAG0412654.1"/>
    <property type="molecule type" value="Genomic_DNA"/>
</dbReference>
<gene>
    <name evidence="1" type="ORF">HPB47_010197</name>
</gene>
<keyword evidence="2" id="KW-1185">Reference proteome</keyword>
<sequence length="277" mass="29893">FPRVATVALVLLCFGLIAGLSATVPAGAFEPSPAASSSPTDILPLLHAPTYIVGLLLARCGNKTRQFTQVTLAAIYAWTCAGFLLALFWPLVWRAWPQLHGRLGAVLSLVGVRCLWTLCVAAIVYVTWTRRRVKSKLGRRTFASLGRLSFGAYLCAWLLAAPSGIAARHPSESGQFATLREFAANSILSYAAAFLVYLLCDAPAESLCAFLRQREGADQSLDDGLDRRVRFLSQLLGVEPVVASPGAAEQGAAEDHFPQGHRAAPVTYPRRIAEKRS</sequence>
<feature type="non-terminal residue" evidence="1">
    <location>
        <position position="1"/>
    </location>
</feature>
<name>A0AC60NZS9_IXOPE</name>
<protein>
    <submittedName>
        <fullName evidence="1">Uncharacterized protein</fullName>
    </submittedName>
</protein>
<accession>A0AC60NZS9</accession>
<organism evidence="1 2">
    <name type="scientific">Ixodes persulcatus</name>
    <name type="common">Taiga tick</name>
    <dbReference type="NCBI Taxonomy" id="34615"/>
    <lineage>
        <taxon>Eukaryota</taxon>
        <taxon>Metazoa</taxon>
        <taxon>Ecdysozoa</taxon>
        <taxon>Arthropoda</taxon>
        <taxon>Chelicerata</taxon>
        <taxon>Arachnida</taxon>
        <taxon>Acari</taxon>
        <taxon>Parasitiformes</taxon>
        <taxon>Ixodida</taxon>
        <taxon>Ixodoidea</taxon>
        <taxon>Ixodidae</taxon>
        <taxon>Ixodinae</taxon>
        <taxon>Ixodes</taxon>
    </lineage>
</organism>
<dbReference type="Proteomes" id="UP000805193">
    <property type="component" value="Unassembled WGS sequence"/>
</dbReference>
<reference evidence="1 2" key="1">
    <citation type="journal article" date="2020" name="Cell">
        <title>Large-Scale Comparative Analyses of Tick Genomes Elucidate Their Genetic Diversity and Vector Capacities.</title>
        <authorList>
            <consortium name="Tick Genome and Microbiome Consortium (TIGMIC)"/>
            <person name="Jia N."/>
            <person name="Wang J."/>
            <person name="Shi W."/>
            <person name="Du L."/>
            <person name="Sun Y."/>
            <person name="Zhan W."/>
            <person name="Jiang J.F."/>
            <person name="Wang Q."/>
            <person name="Zhang B."/>
            <person name="Ji P."/>
            <person name="Bell-Sakyi L."/>
            <person name="Cui X.M."/>
            <person name="Yuan T.T."/>
            <person name="Jiang B.G."/>
            <person name="Yang W.F."/>
            <person name="Lam T.T."/>
            <person name="Chang Q.C."/>
            <person name="Ding S.J."/>
            <person name="Wang X.J."/>
            <person name="Zhu J.G."/>
            <person name="Ruan X.D."/>
            <person name="Zhao L."/>
            <person name="Wei J.T."/>
            <person name="Ye R.Z."/>
            <person name="Que T.C."/>
            <person name="Du C.H."/>
            <person name="Zhou Y.H."/>
            <person name="Cheng J.X."/>
            <person name="Dai P.F."/>
            <person name="Guo W.B."/>
            <person name="Han X.H."/>
            <person name="Huang E.J."/>
            <person name="Li L.F."/>
            <person name="Wei W."/>
            <person name="Gao Y.C."/>
            <person name="Liu J.Z."/>
            <person name="Shao H.Z."/>
            <person name="Wang X."/>
            <person name="Wang C.C."/>
            <person name="Yang T.C."/>
            <person name="Huo Q.B."/>
            <person name="Li W."/>
            <person name="Chen H.Y."/>
            <person name="Chen S.E."/>
            <person name="Zhou L.G."/>
            <person name="Ni X.B."/>
            <person name="Tian J.H."/>
            <person name="Sheng Y."/>
            <person name="Liu T."/>
            <person name="Pan Y.S."/>
            <person name="Xia L.Y."/>
            <person name="Li J."/>
            <person name="Zhao F."/>
            <person name="Cao W.C."/>
        </authorList>
    </citation>
    <scope>NUCLEOTIDE SEQUENCE [LARGE SCALE GENOMIC DNA]</scope>
    <source>
        <tissue evidence="1">Larvae</tissue>
    </source>
</reference>
<comment type="caution">
    <text evidence="1">The sequence shown here is derived from an EMBL/GenBank/DDBJ whole genome shotgun (WGS) entry which is preliminary data.</text>
</comment>
<proteinExistence type="predicted"/>